<protein>
    <submittedName>
        <fullName evidence="2">Uncharacterized protein</fullName>
    </submittedName>
</protein>
<dbReference type="PANTHER" id="PTHR30486:SF15">
    <property type="entry name" value="TYPE II_IV SECRETION SYSTEM ATPASE"/>
    <property type="match status" value="1"/>
</dbReference>
<accession>A0A133VDS7</accession>
<organism evidence="2 3">
    <name type="scientific">candidate division MSBL1 archaeon SCGC-AAA382A13</name>
    <dbReference type="NCBI Taxonomy" id="1698279"/>
    <lineage>
        <taxon>Archaea</taxon>
        <taxon>Methanobacteriati</taxon>
        <taxon>Methanobacteriota</taxon>
        <taxon>candidate division MSBL1</taxon>
    </lineage>
</organism>
<proteinExistence type="inferred from homology"/>
<reference evidence="2 3" key="1">
    <citation type="journal article" date="2016" name="Sci. Rep.">
        <title>Metabolic traits of an uncultured archaeal lineage -MSBL1- from brine pools of the Red Sea.</title>
        <authorList>
            <person name="Mwirichia R."/>
            <person name="Alam I."/>
            <person name="Rashid M."/>
            <person name="Vinu M."/>
            <person name="Ba-Alawi W."/>
            <person name="Anthony Kamau A."/>
            <person name="Kamanda Ngugi D."/>
            <person name="Goker M."/>
            <person name="Klenk H.P."/>
            <person name="Bajic V."/>
            <person name="Stingl U."/>
        </authorList>
    </citation>
    <scope>NUCLEOTIDE SEQUENCE [LARGE SCALE GENOMIC DNA]</scope>
    <source>
        <strain evidence="2">SCGC-AAA382A13</strain>
    </source>
</reference>
<name>A0A133VDS7_9EURY</name>
<evidence type="ECO:0000256" key="1">
    <source>
        <dbReference type="ARBA" id="ARBA00006611"/>
    </source>
</evidence>
<evidence type="ECO:0000313" key="2">
    <source>
        <dbReference type="EMBL" id="KXB04585.1"/>
    </source>
</evidence>
<dbReference type="Gene3D" id="3.30.450.380">
    <property type="match status" value="1"/>
</dbReference>
<dbReference type="SUPFAM" id="SSF52540">
    <property type="entry name" value="P-loop containing nucleoside triphosphate hydrolases"/>
    <property type="match status" value="1"/>
</dbReference>
<dbReference type="InterPro" id="IPR050921">
    <property type="entry name" value="T4SS_GSP_E_ATPase"/>
</dbReference>
<gene>
    <name evidence="2" type="ORF">AKJ50_02260</name>
</gene>
<comment type="caution">
    <text evidence="2">The sequence shown here is derived from an EMBL/GenBank/DDBJ whole genome shotgun (WGS) entry which is preliminary data.</text>
</comment>
<evidence type="ECO:0000313" key="3">
    <source>
        <dbReference type="Proteomes" id="UP000070311"/>
    </source>
</evidence>
<comment type="similarity">
    <text evidence="1">Belongs to the GSP E family.</text>
</comment>
<dbReference type="PANTHER" id="PTHR30486">
    <property type="entry name" value="TWITCHING MOTILITY PROTEIN PILT"/>
    <property type="match status" value="1"/>
</dbReference>
<sequence>MPDLSDKDREMMKEVREQAIDEIDIDPKDIPDEKSRREIFLERIESMLKSRDFSRKLSEAKLKQMSNIVVRDMIGFGLLDILLEDDKLEEIMVTATGKPVYVYDRDYGMCVTNLRFENEDKLVHQIEKMGRHVGRRIDQQNPLLDATLPDGSRVNATIPPISLDGPTLTIRKFRKDPLTVVDIVNLVGGELRFV</sequence>
<dbReference type="InterPro" id="IPR027417">
    <property type="entry name" value="P-loop_NTPase"/>
</dbReference>
<dbReference type="PATRIC" id="fig|1698279.3.peg.447"/>
<dbReference type="EMBL" id="LHYD01000053">
    <property type="protein sequence ID" value="KXB04585.1"/>
    <property type="molecule type" value="Genomic_DNA"/>
</dbReference>
<keyword evidence="3" id="KW-1185">Reference proteome</keyword>
<dbReference type="Proteomes" id="UP000070311">
    <property type="component" value="Unassembled WGS sequence"/>
</dbReference>
<dbReference type="GO" id="GO:0016887">
    <property type="term" value="F:ATP hydrolysis activity"/>
    <property type="evidence" value="ECO:0007669"/>
    <property type="project" value="InterPro"/>
</dbReference>
<dbReference type="AlphaFoldDB" id="A0A133VDS7"/>